<dbReference type="Gene3D" id="3.40.109.10">
    <property type="entry name" value="NADH Oxidase"/>
    <property type="match status" value="1"/>
</dbReference>
<protein>
    <submittedName>
        <fullName evidence="1">Uncharacterized protein</fullName>
    </submittedName>
</protein>
<accession>A0A2A4YMD7</accession>
<proteinExistence type="predicted"/>
<dbReference type="Proteomes" id="UP000217838">
    <property type="component" value="Unassembled WGS sequence"/>
</dbReference>
<evidence type="ECO:0000313" key="2">
    <source>
        <dbReference type="Proteomes" id="UP000217838"/>
    </source>
</evidence>
<dbReference type="GO" id="GO:0016491">
    <property type="term" value="F:oxidoreductase activity"/>
    <property type="evidence" value="ECO:0007669"/>
    <property type="project" value="InterPro"/>
</dbReference>
<reference evidence="2" key="1">
    <citation type="submission" date="2017-08" db="EMBL/GenBank/DDBJ databases">
        <title>A dynamic microbial community with high functional redundancy inhabits the cold, oxic subseafloor aquifer.</title>
        <authorList>
            <person name="Tully B.J."/>
            <person name="Wheat C.G."/>
            <person name="Glazer B.T."/>
            <person name="Huber J.A."/>
        </authorList>
    </citation>
    <scope>NUCLEOTIDE SEQUENCE [LARGE SCALE GENOMIC DNA]</scope>
</reference>
<dbReference type="EMBL" id="NVUU01000017">
    <property type="protein sequence ID" value="PCI95485.1"/>
    <property type="molecule type" value="Genomic_DNA"/>
</dbReference>
<dbReference type="AlphaFoldDB" id="A0A2A4YMD7"/>
<dbReference type="InterPro" id="IPR000415">
    <property type="entry name" value="Nitroreductase-like"/>
</dbReference>
<name>A0A2A4YMD7_UNCAE</name>
<comment type="caution">
    <text evidence="1">The sequence shown here is derived from an EMBL/GenBank/DDBJ whole genome shotgun (WGS) entry which is preliminary data.</text>
</comment>
<sequence length="109" mass="12457">MLVVLTSRIEYDRNNKPAAKHSLDAGAAWENLALEGYSRSIVVHAMEGFQPEKLRENFKIPDVYHIEIVIAIGKPAPVDTLPDKYQSIEKPKERKPLSDILHEDEFIFN</sequence>
<dbReference type="SUPFAM" id="SSF55469">
    <property type="entry name" value="FMN-dependent nitroreductase-like"/>
    <property type="match status" value="1"/>
</dbReference>
<organism evidence="1 2">
    <name type="scientific">Aerophobetes bacterium</name>
    <dbReference type="NCBI Taxonomy" id="2030807"/>
    <lineage>
        <taxon>Bacteria</taxon>
        <taxon>Candidatus Aerophobota</taxon>
    </lineage>
</organism>
<evidence type="ECO:0000313" key="1">
    <source>
        <dbReference type="EMBL" id="PCI95485.1"/>
    </source>
</evidence>
<gene>
    <name evidence="1" type="ORF">COB11_02030</name>
</gene>